<dbReference type="GO" id="GO:0006886">
    <property type="term" value="P:intracellular protein transport"/>
    <property type="evidence" value="ECO:0007669"/>
    <property type="project" value="InterPro"/>
</dbReference>
<proteinExistence type="inferred from homology"/>
<dbReference type="EMBL" id="ASPP01009326">
    <property type="protein sequence ID" value="ETO24275.1"/>
    <property type="molecule type" value="Genomic_DNA"/>
</dbReference>
<dbReference type="Gene3D" id="2.60.40.640">
    <property type="match status" value="1"/>
</dbReference>
<reference evidence="2 3" key="1">
    <citation type="journal article" date="2013" name="Curr. Biol.">
        <title>The Genome of the Foraminiferan Reticulomyxa filosa.</title>
        <authorList>
            <person name="Glockner G."/>
            <person name="Hulsmann N."/>
            <person name="Schleicher M."/>
            <person name="Noegel A.A."/>
            <person name="Eichinger L."/>
            <person name="Gallinger C."/>
            <person name="Pawlowski J."/>
            <person name="Sierra R."/>
            <person name="Euteneuer U."/>
            <person name="Pillet L."/>
            <person name="Moustafa A."/>
            <person name="Platzer M."/>
            <person name="Groth M."/>
            <person name="Szafranski K."/>
            <person name="Schliwa M."/>
        </authorList>
    </citation>
    <scope>NUCLEOTIDE SEQUENCE [LARGE SCALE GENOMIC DNA]</scope>
</reference>
<dbReference type="AlphaFoldDB" id="X6ND65"/>
<sequence length="147" mass="16633">MKFFEKQAEVQRETTPNKKETVSGVVVVSTEGKISHNGIKLLVEGVVNLRLSPRSVGLFETLQGALRPMELMSYNIEVASGDRLPKGKTELPFEFELKPKKSMKLYETYHGIYIDVHYNITVEMIRGFPNKNIKKSIEFICKAKGGL</sequence>
<dbReference type="Proteomes" id="UP000023152">
    <property type="component" value="Unassembled WGS sequence"/>
</dbReference>
<evidence type="ECO:0000313" key="3">
    <source>
        <dbReference type="Proteomes" id="UP000023152"/>
    </source>
</evidence>
<evidence type="ECO:0000313" key="2">
    <source>
        <dbReference type="EMBL" id="ETO24275.1"/>
    </source>
</evidence>
<organism evidence="2 3">
    <name type="scientific">Reticulomyxa filosa</name>
    <dbReference type="NCBI Taxonomy" id="46433"/>
    <lineage>
        <taxon>Eukaryota</taxon>
        <taxon>Sar</taxon>
        <taxon>Rhizaria</taxon>
        <taxon>Retaria</taxon>
        <taxon>Foraminifera</taxon>
        <taxon>Monothalamids</taxon>
        <taxon>Reticulomyxidae</taxon>
        <taxon>Reticulomyxa</taxon>
    </lineage>
</organism>
<dbReference type="OrthoDB" id="10263384at2759"/>
<dbReference type="Pfam" id="PF03643">
    <property type="entry name" value="Vps26"/>
    <property type="match status" value="1"/>
</dbReference>
<dbReference type="InterPro" id="IPR014752">
    <property type="entry name" value="Arrestin-like_C"/>
</dbReference>
<evidence type="ECO:0000256" key="1">
    <source>
        <dbReference type="ARBA" id="ARBA00009100"/>
    </source>
</evidence>
<comment type="caution">
    <text evidence="2">The sequence shown here is derived from an EMBL/GenBank/DDBJ whole genome shotgun (WGS) entry which is preliminary data.</text>
</comment>
<dbReference type="InterPro" id="IPR028934">
    <property type="entry name" value="Vps26-related"/>
</dbReference>
<protein>
    <submittedName>
        <fullName evidence="2">Uncharacterized protein</fullName>
    </submittedName>
</protein>
<dbReference type="PANTHER" id="PTHR12233">
    <property type="entry name" value="VACUOLAR PROTEIN SORTING 26 RELATED"/>
    <property type="match status" value="1"/>
</dbReference>
<gene>
    <name evidence="2" type="ORF">RFI_12882</name>
</gene>
<name>X6ND65_RETFI</name>
<accession>X6ND65</accession>
<comment type="similarity">
    <text evidence="1">Belongs to the VPS26 family.</text>
</comment>
<keyword evidence="3" id="KW-1185">Reference proteome</keyword>